<accession>A0A183KUK0</accession>
<sequence>MMLTGCKYSAFAFPILAFTSASDPPCPSMMLPRYVKAFTSSKQTTPSEFKTLPRCTSK</sequence>
<reference evidence="1 2" key="2">
    <citation type="submission" date="2018-11" db="EMBL/GenBank/DDBJ databases">
        <authorList>
            <consortium name="Pathogen Informatics"/>
        </authorList>
    </citation>
    <scope>NUCLEOTIDE SEQUENCE [LARGE SCALE GENOMIC DNA]</scope>
    <source>
        <strain evidence="1">Dakar</strain>
        <strain evidence="2">Dakar, Senegal</strain>
    </source>
</reference>
<keyword evidence="2" id="KW-1185">Reference proteome</keyword>
<organism evidence="3">
    <name type="scientific">Schistosoma curassoni</name>
    <dbReference type="NCBI Taxonomy" id="6186"/>
    <lineage>
        <taxon>Eukaryota</taxon>
        <taxon>Metazoa</taxon>
        <taxon>Spiralia</taxon>
        <taxon>Lophotrochozoa</taxon>
        <taxon>Platyhelminthes</taxon>
        <taxon>Trematoda</taxon>
        <taxon>Digenea</taxon>
        <taxon>Strigeidida</taxon>
        <taxon>Schistosomatoidea</taxon>
        <taxon>Schistosomatidae</taxon>
        <taxon>Schistosoma</taxon>
    </lineage>
</organism>
<proteinExistence type="predicted"/>
<dbReference type="Proteomes" id="UP000279833">
    <property type="component" value="Unassembled WGS sequence"/>
</dbReference>
<dbReference type="WBParaSite" id="SCUD_0001874501-mRNA-1">
    <property type="protein sequence ID" value="SCUD_0001874501-mRNA-1"/>
    <property type="gene ID" value="SCUD_0001874501"/>
</dbReference>
<evidence type="ECO:0000313" key="1">
    <source>
        <dbReference type="EMBL" id="VDP66848.1"/>
    </source>
</evidence>
<protein>
    <submittedName>
        <fullName evidence="3">Secreted protein</fullName>
    </submittedName>
</protein>
<name>A0A183KUK0_9TREM</name>
<reference evidence="3" key="1">
    <citation type="submission" date="2016-06" db="UniProtKB">
        <authorList>
            <consortium name="WormBaseParasite"/>
        </authorList>
    </citation>
    <scope>IDENTIFICATION</scope>
</reference>
<dbReference type="EMBL" id="UZAK01041454">
    <property type="protein sequence ID" value="VDP66848.1"/>
    <property type="molecule type" value="Genomic_DNA"/>
</dbReference>
<evidence type="ECO:0000313" key="2">
    <source>
        <dbReference type="Proteomes" id="UP000279833"/>
    </source>
</evidence>
<gene>
    <name evidence="1" type="ORF">SCUD_LOCUS18744</name>
</gene>
<dbReference type="AlphaFoldDB" id="A0A183KUK0"/>
<evidence type="ECO:0000313" key="3">
    <source>
        <dbReference type="WBParaSite" id="SCUD_0001874501-mRNA-1"/>
    </source>
</evidence>